<sequence length="189" mass="21186">MNAEHKSPRGIARLKVSVRDLVRHMHLRWYLYLLLFTIWGLAYVRLFFDATPRVPVLFNWTPSLPYKVALLHSGTSALHRGDFVVFAFAGDGIRRYPGLAGQPFFKIVRGLPGDTVSVAGREVRINGELVGVAKTHAFDRHPLDPIAPGVIPAGRYYVQGMSPDSFDSRYRESGLVRVEQVIGVVDPLF</sequence>
<keyword evidence="9" id="KW-1185">Reference proteome</keyword>
<feature type="transmembrane region" description="Helical" evidence="6">
    <location>
        <begin position="29"/>
        <end position="48"/>
    </location>
</feature>
<dbReference type="Gene3D" id="2.10.109.10">
    <property type="entry name" value="Umud Fragment, subunit A"/>
    <property type="match status" value="1"/>
</dbReference>
<comment type="caution">
    <text evidence="8">The sequence shown here is derived from an EMBL/GenBank/DDBJ whole genome shotgun (WGS) entry which is preliminary data.</text>
</comment>
<organism evidence="8 9">
    <name type="scientific">Acidovorax facilis</name>
    <dbReference type="NCBI Taxonomy" id="12917"/>
    <lineage>
        <taxon>Bacteria</taxon>
        <taxon>Pseudomonadati</taxon>
        <taxon>Pseudomonadota</taxon>
        <taxon>Betaproteobacteria</taxon>
        <taxon>Burkholderiales</taxon>
        <taxon>Comamonadaceae</taxon>
        <taxon>Acidovorax</taxon>
    </lineage>
</organism>
<evidence type="ECO:0000256" key="4">
    <source>
        <dbReference type="ARBA" id="ARBA00022764"/>
    </source>
</evidence>
<evidence type="ECO:0000256" key="5">
    <source>
        <dbReference type="ARBA" id="ARBA00022971"/>
    </source>
</evidence>
<proteinExistence type="inferred from homology"/>
<dbReference type="NCBIfam" id="TIGR02771">
    <property type="entry name" value="TraF_Ti"/>
    <property type="match status" value="1"/>
</dbReference>
<keyword evidence="5" id="KW-0184">Conjugation</keyword>
<dbReference type="Proteomes" id="UP001595693">
    <property type="component" value="Unassembled WGS sequence"/>
</dbReference>
<dbReference type="SUPFAM" id="SSF51306">
    <property type="entry name" value="LexA/Signal peptidase"/>
    <property type="match status" value="1"/>
</dbReference>
<keyword evidence="4" id="KW-0574">Periplasm</keyword>
<feature type="domain" description="Peptidase S26" evidence="7">
    <location>
        <begin position="32"/>
        <end position="186"/>
    </location>
</feature>
<keyword evidence="6" id="KW-0472">Membrane</keyword>
<accession>A0ABV8D976</accession>
<keyword evidence="6" id="KW-0812">Transmembrane</keyword>
<evidence type="ECO:0000256" key="3">
    <source>
        <dbReference type="ARBA" id="ARBA00022729"/>
    </source>
</evidence>
<evidence type="ECO:0000256" key="1">
    <source>
        <dbReference type="ARBA" id="ARBA00004418"/>
    </source>
</evidence>
<evidence type="ECO:0000256" key="2">
    <source>
        <dbReference type="ARBA" id="ARBA00005849"/>
    </source>
</evidence>
<dbReference type="RefSeq" id="WP_055397140.1">
    <property type="nucleotide sequence ID" value="NZ_JAMXAX010000003.1"/>
</dbReference>
<dbReference type="EMBL" id="JBHSAJ010000026">
    <property type="protein sequence ID" value="MFC3934925.1"/>
    <property type="molecule type" value="Genomic_DNA"/>
</dbReference>
<evidence type="ECO:0000313" key="9">
    <source>
        <dbReference type="Proteomes" id="UP001595693"/>
    </source>
</evidence>
<evidence type="ECO:0000259" key="7">
    <source>
        <dbReference type="Pfam" id="PF10502"/>
    </source>
</evidence>
<dbReference type="InterPro" id="IPR014139">
    <property type="entry name" value="Peptidase_S26C_TraF"/>
</dbReference>
<gene>
    <name evidence="8" type="primary">traF</name>
    <name evidence="8" type="ORF">ACFOW3_09830</name>
</gene>
<dbReference type="InterPro" id="IPR019533">
    <property type="entry name" value="Peptidase_S26"/>
</dbReference>
<keyword evidence="3" id="KW-0732">Signal</keyword>
<dbReference type="Pfam" id="PF10502">
    <property type="entry name" value="Peptidase_S26"/>
    <property type="match status" value="1"/>
</dbReference>
<evidence type="ECO:0000313" key="8">
    <source>
        <dbReference type="EMBL" id="MFC3934925.1"/>
    </source>
</evidence>
<comment type="similarity">
    <text evidence="2">Belongs to the peptidase S26C family.</text>
</comment>
<name>A0ABV8D976_9BURK</name>
<comment type="subcellular location">
    <subcellularLocation>
        <location evidence="1">Periplasm</location>
    </subcellularLocation>
</comment>
<reference evidence="9" key="1">
    <citation type="journal article" date="2019" name="Int. J. Syst. Evol. Microbiol.">
        <title>The Global Catalogue of Microorganisms (GCM) 10K type strain sequencing project: providing services to taxonomists for standard genome sequencing and annotation.</title>
        <authorList>
            <consortium name="The Broad Institute Genomics Platform"/>
            <consortium name="The Broad Institute Genome Sequencing Center for Infectious Disease"/>
            <person name="Wu L."/>
            <person name="Ma J."/>
        </authorList>
    </citation>
    <scope>NUCLEOTIDE SEQUENCE [LARGE SCALE GENOMIC DNA]</scope>
    <source>
        <strain evidence="9">CCUG 2113</strain>
    </source>
</reference>
<protein>
    <submittedName>
        <fullName evidence="8">Conjugative transfer signal peptidase TraF</fullName>
    </submittedName>
</protein>
<keyword evidence="6" id="KW-1133">Transmembrane helix</keyword>
<dbReference type="InterPro" id="IPR036286">
    <property type="entry name" value="LexA/Signal_pep-like_sf"/>
</dbReference>
<evidence type="ECO:0000256" key="6">
    <source>
        <dbReference type="SAM" id="Phobius"/>
    </source>
</evidence>